<feature type="transmembrane region" description="Helical" evidence="1">
    <location>
        <begin position="270"/>
        <end position="291"/>
    </location>
</feature>
<evidence type="ECO:0000256" key="1">
    <source>
        <dbReference type="SAM" id="Phobius"/>
    </source>
</evidence>
<sequence>MSTATMQNSAAPAAHKYNVSFGGVLRSEWRKLFSVRATWILGAVAVFVMLALTAGFTAILASVAADAGSAEEAAQAGVGLEFSPAMVSQMAAVGLQIAGLLWATVAVISLAGEYGTHSAVSTFSAVPRRLPVVAAKALILGVTGFIGGFVMHILASLVTLLMAGMQGIDSDLGGGVLVSNAALSGLYVVVLTWMGLGAGALMKSVPGAIVTVVIFVYVITSILQGVSFGIDNDVLKWFSLHMPTASLDSLRPVPEEQASMMGSMTTIEPWDAWVTVAFWGLVPMLLGAWAVKKRAVR</sequence>
<accession>A0A496PIP2</accession>
<dbReference type="RefSeq" id="WP_121485017.1">
    <property type="nucleotide sequence ID" value="NZ_QQXL01000004.1"/>
</dbReference>
<keyword evidence="1" id="KW-0812">Transmembrane</keyword>
<keyword evidence="3" id="KW-1185">Reference proteome</keyword>
<organism evidence="2 3">
    <name type="scientific">Galactobacter caseinivorans</name>
    <dbReference type="NCBI Taxonomy" id="2676123"/>
    <lineage>
        <taxon>Bacteria</taxon>
        <taxon>Bacillati</taxon>
        <taxon>Actinomycetota</taxon>
        <taxon>Actinomycetes</taxon>
        <taxon>Micrococcales</taxon>
        <taxon>Micrococcaceae</taxon>
        <taxon>Galactobacter</taxon>
    </lineage>
</organism>
<dbReference type="Proteomes" id="UP000273119">
    <property type="component" value="Unassembled WGS sequence"/>
</dbReference>
<gene>
    <name evidence="2" type="ORF">DWQ67_07685</name>
</gene>
<feature type="transmembrane region" description="Helical" evidence="1">
    <location>
        <begin position="85"/>
        <end position="112"/>
    </location>
</feature>
<comment type="caution">
    <text evidence="2">The sequence shown here is derived from an EMBL/GenBank/DDBJ whole genome shotgun (WGS) entry which is preliminary data.</text>
</comment>
<feature type="transmembrane region" description="Helical" evidence="1">
    <location>
        <begin position="208"/>
        <end position="230"/>
    </location>
</feature>
<keyword evidence="1" id="KW-0472">Membrane</keyword>
<protein>
    <recommendedName>
        <fullName evidence="4">ABC transporter permease</fullName>
    </recommendedName>
</protein>
<name>A0A496PIP2_9MICC</name>
<evidence type="ECO:0000313" key="3">
    <source>
        <dbReference type="Proteomes" id="UP000273119"/>
    </source>
</evidence>
<proteinExistence type="predicted"/>
<evidence type="ECO:0008006" key="4">
    <source>
        <dbReference type="Google" id="ProtNLM"/>
    </source>
</evidence>
<dbReference type="EMBL" id="QQXL01000004">
    <property type="protein sequence ID" value="RKW70364.1"/>
    <property type="molecule type" value="Genomic_DNA"/>
</dbReference>
<dbReference type="AlphaFoldDB" id="A0A496PIP2"/>
<feature type="transmembrane region" description="Helical" evidence="1">
    <location>
        <begin position="133"/>
        <end position="155"/>
    </location>
</feature>
<reference evidence="2 3" key="1">
    <citation type="submission" date="2018-07" db="EMBL/GenBank/DDBJ databases">
        <title>Arthrobacter sp. nov., isolated from raw cow's milk with high bacterial count.</title>
        <authorList>
            <person name="Hahne J."/>
            <person name="Isele D."/>
            <person name="Lipski A."/>
        </authorList>
    </citation>
    <scope>NUCLEOTIDE SEQUENCE [LARGE SCALE GENOMIC DNA]</scope>
    <source>
        <strain evidence="2 3">JZ R-183</strain>
    </source>
</reference>
<feature type="transmembrane region" description="Helical" evidence="1">
    <location>
        <begin position="175"/>
        <end position="196"/>
    </location>
</feature>
<evidence type="ECO:0000313" key="2">
    <source>
        <dbReference type="EMBL" id="RKW70364.1"/>
    </source>
</evidence>
<keyword evidence="1" id="KW-1133">Transmembrane helix</keyword>
<feature type="transmembrane region" description="Helical" evidence="1">
    <location>
        <begin position="39"/>
        <end position="65"/>
    </location>
</feature>